<dbReference type="PANTHER" id="PTHR11002">
    <property type="entry name" value="CARBONIC ANHYDRASE"/>
    <property type="match status" value="1"/>
</dbReference>
<evidence type="ECO:0000256" key="8">
    <source>
        <dbReference type="ARBA" id="ARBA00048348"/>
    </source>
</evidence>
<evidence type="ECO:0000256" key="3">
    <source>
        <dbReference type="ARBA" id="ARBA00014628"/>
    </source>
</evidence>
<comment type="similarity">
    <text evidence="1 10">Belongs to the beta-class carbonic anhydrase family.</text>
</comment>
<feature type="binding site" evidence="9">
    <location>
        <position position="99"/>
    </location>
    <ligand>
        <name>Zn(2+)</name>
        <dbReference type="ChEBI" id="CHEBI:29105"/>
    </ligand>
</feature>
<comment type="function">
    <text evidence="10">Reversible hydration of carbon dioxide.</text>
</comment>
<protein>
    <recommendedName>
        <fullName evidence="3 10">Carbonic anhydrase</fullName>
        <ecNumber evidence="2 10">4.2.1.1</ecNumber>
    </recommendedName>
    <alternativeName>
        <fullName evidence="7 10">Carbonate dehydratase</fullName>
    </alternativeName>
</protein>
<comment type="catalytic activity">
    <reaction evidence="8 10">
        <text>hydrogencarbonate + H(+) = CO2 + H2O</text>
        <dbReference type="Rhea" id="RHEA:10748"/>
        <dbReference type="ChEBI" id="CHEBI:15377"/>
        <dbReference type="ChEBI" id="CHEBI:15378"/>
        <dbReference type="ChEBI" id="CHEBI:16526"/>
        <dbReference type="ChEBI" id="CHEBI:17544"/>
        <dbReference type="EC" id="4.2.1.1"/>
    </reaction>
</comment>
<dbReference type="SMART" id="SM00947">
    <property type="entry name" value="Pro_CA"/>
    <property type="match status" value="1"/>
</dbReference>
<feature type="binding site" evidence="9">
    <location>
        <position position="45"/>
    </location>
    <ligand>
        <name>Zn(2+)</name>
        <dbReference type="ChEBI" id="CHEBI:29105"/>
    </ligand>
</feature>
<dbReference type="InterPro" id="IPR001765">
    <property type="entry name" value="Carbonic_anhydrase"/>
</dbReference>
<dbReference type="Pfam" id="PF00484">
    <property type="entry name" value="Pro_CA"/>
    <property type="match status" value="1"/>
</dbReference>
<dbReference type="InterPro" id="IPR015892">
    <property type="entry name" value="Carbonic_anhydrase_CS"/>
</dbReference>
<accession>A0A6B2LH28</accession>
<dbReference type="EMBL" id="GIBP01007413">
    <property type="protein sequence ID" value="NDV36382.1"/>
    <property type="molecule type" value="Transcribed_RNA"/>
</dbReference>
<organism evidence="11">
    <name type="scientific">Arcella intermedia</name>
    <dbReference type="NCBI Taxonomy" id="1963864"/>
    <lineage>
        <taxon>Eukaryota</taxon>
        <taxon>Amoebozoa</taxon>
        <taxon>Tubulinea</taxon>
        <taxon>Elardia</taxon>
        <taxon>Arcellinida</taxon>
        <taxon>Sphaerothecina</taxon>
        <taxon>Arcellidae</taxon>
        <taxon>Arcella</taxon>
    </lineage>
</organism>
<proteinExistence type="inferred from homology"/>
<feature type="binding site" evidence="9">
    <location>
        <position position="102"/>
    </location>
    <ligand>
        <name>Zn(2+)</name>
        <dbReference type="ChEBI" id="CHEBI:29105"/>
    </ligand>
</feature>
<dbReference type="GO" id="GO:0008270">
    <property type="term" value="F:zinc ion binding"/>
    <property type="evidence" value="ECO:0007669"/>
    <property type="project" value="UniProtKB-UniRule"/>
</dbReference>
<keyword evidence="4 9" id="KW-0479">Metal-binding</keyword>
<sequence length="221" mass="24991">MHEEVAELLRKNKEWVKSVNAKDPEFFQHLAKGQRPRILFIGCSDSRVPSEALTGCEPGELFVHRNVANLVVNTDTNAQSVIQFAVEILKVRHIIVCGHYGCGGVNAATMPKDLGHIENWLRNIRDVYRLHYDELKDLDNSPKGGSYGDTPRIRRLIELNVAEQCMNVHKLGFVQKARTTTGYPLITGLVFDIKNGILNELPVDLEGYLKNYPNVYKLSHL</sequence>
<keyword evidence="6 10" id="KW-0456">Lyase</keyword>
<dbReference type="CDD" id="cd00883">
    <property type="entry name" value="beta_CA_cladeA"/>
    <property type="match status" value="1"/>
</dbReference>
<dbReference type="AlphaFoldDB" id="A0A6B2LH28"/>
<evidence type="ECO:0000256" key="10">
    <source>
        <dbReference type="RuleBase" id="RU003956"/>
    </source>
</evidence>
<evidence type="ECO:0000313" key="11">
    <source>
        <dbReference type="EMBL" id="NDV36382.1"/>
    </source>
</evidence>
<evidence type="ECO:0000256" key="5">
    <source>
        <dbReference type="ARBA" id="ARBA00022833"/>
    </source>
</evidence>
<evidence type="ECO:0000256" key="4">
    <source>
        <dbReference type="ARBA" id="ARBA00022723"/>
    </source>
</evidence>
<dbReference type="SUPFAM" id="SSF53056">
    <property type="entry name" value="beta-carbonic anhydrase, cab"/>
    <property type="match status" value="1"/>
</dbReference>
<keyword evidence="5 9" id="KW-0862">Zinc</keyword>
<reference evidence="11" key="1">
    <citation type="journal article" date="2020" name="J. Eukaryot. Microbiol.">
        <title>De novo Sequencing, Assembly and Annotation of the Transcriptome for the Free-Living Testate Amoeba Arcella intermedia.</title>
        <authorList>
            <person name="Ribeiro G.M."/>
            <person name="Porfirio-Sousa A.L."/>
            <person name="Maurer-Alcala X.X."/>
            <person name="Katz L.A."/>
            <person name="Lahr D.J.G."/>
        </authorList>
    </citation>
    <scope>NUCLEOTIDE SEQUENCE</scope>
</reference>
<evidence type="ECO:0000256" key="9">
    <source>
        <dbReference type="PIRSR" id="PIRSR601765-1"/>
    </source>
</evidence>
<dbReference type="PROSITE" id="PS00705">
    <property type="entry name" value="PROK_CO2_ANHYDRASE_2"/>
    <property type="match status" value="1"/>
</dbReference>
<feature type="binding site" evidence="9">
    <location>
        <position position="43"/>
    </location>
    <ligand>
        <name>Zn(2+)</name>
        <dbReference type="ChEBI" id="CHEBI:29105"/>
    </ligand>
</feature>
<dbReference type="PANTHER" id="PTHR11002:SF76">
    <property type="entry name" value="CARBONIC ANHYDRASE"/>
    <property type="match status" value="1"/>
</dbReference>
<dbReference type="GO" id="GO:0004089">
    <property type="term" value="F:carbonate dehydratase activity"/>
    <property type="evidence" value="ECO:0007669"/>
    <property type="project" value="UniProtKB-UniRule"/>
</dbReference>
<dbReference type="GO" id="GO:0015976">
    <property type="term" value="P:carbon utilization"/>
    <property type="evidence" value="ECO:0007669"/>
    <property type="project" value="InterPro"/>
</dbReference>
<dbReference type="Gene3D" id="3.40.1050.10">
    <property type="entry name" value="Carbonic anhydrase"/>
    <property type="match status" value="1"/>
</dbReference>
<evidence type="ECO:0000256" key="7">
    <source>
        <dbReference type="ARBA" id="ARBA00031969"/>
    </source>
</evidence>
<dbReference type="FunFam" id="3.40.1050.10:FF:000001">
    <property type="entry name" value="Carbonic anhydrase"/>
    <property type="match status" value="1"/>
</dbReference>
<name>A0A6B2LH28_9EUKA</name>
<evidence type="ECO:0000256" key="1">
    <source>
        <dbReference type="ARBA" id="ARBA00006217"/>
    </source>
</evidence>
<dbReference type="EC" id="4.2.1.1" evidence="2 10"/>
<comment type="cofactor">
    <cofactor evidence="9">
        <name>Zn(2+)</name>
        <dbReference type="ChEBI" id="CHEBI:29105"/>
    </cofactor>
    <text evidence="9">Binds 1 zinc ion per subunit.</text>
</comment>
<evidence type="ECO:0000256" key="2">
    <source>
        <dbReference type="ARBA" id="ARBA00012925"/>
    </source>
</evidence>
<evidence type="ECO:0000256" key="6">
    <source>
        <dbReference type="ARBA" id="ARBA00023239"/>
    </source>
</evidence>
<dbReference type="InterPro" id="IPR036874">
    <property type="entry name" value="Carbonic_anhydrase_sf"/>
</dbReference>